<dbReference type="OrthoDB" id="1927131at2759"/>
<name>A0A2G2X999_CAPBA</name>
<evidence type="ECO:0000256" key="1">
    <source>
        <dbReference type="ARBA" id="ARBA00013191"/>
    </source>
</evidence>
<dbReference type="GO" id="GO:0004315">
    <property type="term" value="F:3-oxoacyl-[acyl-carrier-protein] synthase activity"/>
    <property type="evidence" value="ECO:0007669"/>
    <property type="project" value="UniProtKB-EC"/>
</dbReference>
<evidence type="ECO:0000313" key="5">
    <source>
        <dbReference type="Proteomes" id="UP000224567"/>
    </source>
</evidence>
<evidence type="ECO:0000259" key="3">
    <source>
        <dbReference type="Pfam" id="PF00109"/>
    </source>
</evidence>
<dbReference type="EMBL" id="MLFT02000003">
    <property type="protein sequence ID" value="PHT54053.1"/>
    <property type="molecule type" value="Genomic_DNA"/>
</dbReference>
<dbReference type="InterPro" id="IPR016039">
    <property type="entry name" value="Thiolase-like"/>
</dbReference>
<dbReference type="EC" id="2.3.1.41" evidence="1"/>
<protein>
    <recommendedName>
        <fullName evidence="1">beta-ketoacyl-[acyl-carrier-protein] synthase I</fullName>
        <ecNumber evidence="1">2.3.1.41</ecNumber>
    </recommendedName>
</protein>
<dbReference type="PANTHER" id="PTHR11712">
    <property type="entry name" value="POLYKETIDE SYNTHASE-RELATED"/>
    <property type="match status" value="1"/>
</dbReference>
<reference evidence="4 5" key="1">
    <citation type="journal article" date="2017" name="Genome Biol.">
        <title>New reference genome sequences of hot pepper reveal the massive evolution of plant disease-resistance genes by retroduplication.</title>
        <authorList>
            <person name="Kim S."/>
            <person name="Park J."/>
            <person name="Yeom S.I."/>
            <person name="Kim Y.M."/>
            <person name="Seo E."/>
            <person name="Kim K.T."/>
            <person name="Kim M.S."/>
            <person name="Lee J.M."/>
            <person name="Cheong K."/>
            <person name="Shin H.S."/>
            <person name="Kim S.B."/>
            <person name="Han K."/>
            <person name="Lee J."/>
            <person name="Park M."/>
            <person name="Lee H.A."/>
            <person name="Lee H.Y."/>
            <person name="Lee Y."/>
            <person name="Oh S."/>
            <person name="Lee J.H."/>
            <person name="Choi E."/>
            <person name="Choi E."/>
            <person name="Lee S.E."/>
            <person name="Jeon J."/>
            <person name="Kim H."/>
            <person name="Choi G."/>
            <person name="Song H."/>
            <person name="Lee J."/>
            <person name="Lee S.C."/>
            <person name="Kwon J.K."/>
            <person name="Lee H.Y."/>
            <person name="Koo N."/>
            <person name="Hong Y."/>
            <person name="Kim R.W."/>
            <person name="Kang W.H."/>
            <person name="Huh J.H."/>
            <person name="Kang B.C."/>
            <person name="Yang T.J."/>
            <person name="Lee Y.H."/>
            <person name="Bennetzen J.L."/>
            <person name="Choi D."/>
        </authorList>
    </citation>
    <scope>NUCLEOTIDE SEQUENCE [LARGE SCALE GENOMIC DNA]</scope>
    <source>
        <strain evidence="5">cv. PBC81</strain>
    </source>
</reference>
<dbReference type="SUPFAM" id="SSF53901">
    <property type="entry name" value="Thiolase-like"/>
    <property type="match status" value="1"/>
</dbReference>
<organism evidence="4 5">
    <name type="scientific">Capsicum baccatum</name>
    <name type="common">Peruvian pepper</name>
    <dbReference type="NCBI Taxonomy" id="33114"/>
    <lineage>
        <taxon>Eukaryota</taxon>
        <taxon>Viridiplantae</taxon>
        <taxon>Streptophyta</taxon>
        <taxon>Embryophyta</taxon>
        <taxon>Tracheophyta</taxon>
        <taxon>Spermatophyta</taxon>
        <taxon>Magnoliopsida</taxon>
        <taxon>eudicotyledons</taxon>
        <taxon>Gunneridae</taxon>
        <taxon>Pentapetalae</taxon>
        <taxon>asterids</taxon>
        <taxon>lamiids</taxon>
        <taxon>Solanales</taxon>
        <taxon>Solanaceae</taxon>
        <taxon>Solanoideae</taxon>
        <taxon>Capsiceae</taxon>
        <taxon>Capsicum</taxon>
    </lineage>
</organism>
<evidence type="ECO:0000313" key="4">
    <source>
        <dbReference type="EMBL" id="PHT54053.1"/>
    </source>
</evidence>
<feature type="domain" description="Beta-ketoacyl synthase-like N-terminal" evidence="3">
    <location>
        <begin position="1"/>
        <end position="52"/>
    </location>
</feature>
<keyword evidence="5" id="KW-1185">Reference proteome</keyword>
<dbReference type="GO" id="GO:0006633">
    <property type="term" value="P:fatty acid biosynthetic process"/>
    <property type="evidence" value="ECO:0007669"/>
    <property type="project" value="TreeGrafter"/>
</dbReference>
<dbReference type="Gene3D" id="3.40.47.10">
    <property type="match status" value="1"/>
</dbReference>
<reference evidence="5" key="2">
    <citation type="journal article" date="2017" name="J. Anim. Genet.">
        <title>Multiple reference genome sequences of hot pepper reveal the massive evolution of plant disease resistance genes by retroduplication.</title>
        <authorList>
            <person name="Kim S."/>
            <person name="Park J."/>
            <person name="Yeom S.-I."/>
            <person name="Kim Y.-M."/>
            <person name="Seo E."/>
            <person name="Kim K.-T."/>
            <person name="Kim M.-S."/>
            <person name="Lee J.M."/>
            <person name="Cheong K."/>
            <person name="Shin H.-S."/>
            <person name="Kim S.-B."/>
            <person name="Han K."/>
            <person name="Lee J."/>
            <person name="Park M."/>
            <person name="Lee H.-A."/>
            <person name="Lee H.-Y."/>
            <person name="Lee Y."/>
            <person name="Oh S."/>
            <person name="Lee J.H."/>
            <person name="Choi E."/>
            <person name="Choi E."/>
            <person name="Lee S.E."/>
            <person name="Jeon J."/>
            <person name="Kim H."/>
            <person name="Choi G."/>
            <person name="Song H."/>
            <person name="Lee J."/>
            <person name="Lee S.-C."/>
            <person name="Kwon J.-K."/>
            <person name="Lee H.-Y."/>
            <person name="Koo N."/>
            <person name="Hong Y."/>
            <person name="Kim R.W."/>
            <person name="Kang W.-H."/>
            <person name="Huh J.H."/>
            <person name="Kang B.-C."/>
            <person name="Yang T.-J."/>
            <person name="Lee Y.-H."/>
            <person name="Bennetzen J.L."/>
            <person name="Choi D."/>
        </authorList>
    </citation>
    <scope>NUCLEOTIDE SEQUENCE [LARGE SCALE GENOMIC DNA]</scope>
    <source>
        <strain evidence="5">cv. PBC81</strain>
    </source>
</reference>
<keyword evidence="2" id="KW-0808">Transferase</keyword>
<dbReference type="Pfam" id="PF00109">
    <property type="entry name" value="ketoacyl-synt"/>
    <property type="match status" value="1"/>
</dbReference>
<dbReference type="InterPro" id="IPR014030">
    <property type="entry name" value="Ketoacyl_synth_N"/>
</dbReference>
<dbReference type="STRING" id="33114.A0A2G2X999"/>
<accession>A0A2G2X999</accession>
<dbReference type="AlphaFoldDB" id="A0A2G2X999"/>
<dbReference type="Proteomes" id="UP000224567">
    <property type="component" value="Unassembled WGS sequence"/>
</dbReference>
<evidence type="ECO:0000256" key="2">
    <source>
        <dbReference type="ARBA" id="ARBA00022679"/>
    </source>
</evidence>
<dbReference type="InterPro" id="IPR000794">
    <property type="entry name" value="Beta-ketoacyl_synthase"/>
</dbReference>
<dbReference type="PANTHER" id="PTHR11712:SF330">
    <property type="entry name" value="BETA-KETOACYL-[ACYL-CARRIER-PROTEIN] SYNTHASE I"/>
    <property type="match status" value="1"/>
</dbReference>
<gene>
    <name evidence="4" type="ORF">CQW23_08515</name>
</gene>
<sequence>MGPALLAINTGPMGPNNLISLACASSNHSFCSATNHIRSGDADIMVESGMEVGLFKILDTFYRSYLIELLSYYQVMKSLEHVLKRGVAIVAEYLGGAVTYDAHHHMIDLHLMDLEFHLALVRDW</sequence>
<proteinExistence type="predicted"/>
<comment type="caution">
    <text evidence="4">The sequence shown here is derived from an EMBL/GenBank/DDBJ whole genome shotgun (WGS) entry which is preliminary data.</text>
</comment>
<dbReference type="GO" id="GO:0005739">
    <property type="term" value="C:mitochondrion"/>
    <property type="evidence" value="ECO:0007669"/>
    <property type="project" value="TreeGrafter"/>
</dbReference>